<protein>
    <submittedName>
        <fullName evidence="7">Transcriptional regulator, TetR family</fullName>
    </submittedName>
</protein>
<dbReference type="AlphaFoldDB" id="A0A0S6VTP8"/>
<dbReference type="SUPFAM" id="SSF46689">
    <property type="entry name" value="Homeodomain-like"/>
    <property type="match status" value="1"/>
</dbReference>
<dbReference type="InterPro" id="IPR036271">
    <property type="entry name" value="Tet_transcr_reg_TetR-rel_C_sf"/>
</dbReference>
<dbReference type="InterPro" id="IPR001647">
    <property type="entry name" value="HTH_TetR"/>
</dbReference>
<keyword evidence="5" id="KW-1133">Transmembrane helix</keyword>
<accession>A0A0S6VTP8</accession>
<dbReference type="FunFam" id="1.10.10.60:FF:000141">
    <property type="entry name" value="TetR family transcriptional regulator"/>
    <property type="match status" value="1"/>
</dbReference>
<evidence type="ECO:0000256" key="3">
    <source>
        <dbReference type="ARBA" id="ARBA00023163"/>
    </source>
</evidence>
<evidence type="ECO:0000313" key="8">
    <source>
        <dbReference type="Proteomes" id="UP000030700"/>
    </source>
</evidence>
<dbReference type="EMBL" id="DF820456">
    <property type="protein sequence ID" value="GAK50917.1"/>
    <property type="molecule type" value="Genomic_DNA"/>
</dbReference>
<feature type="DNA-binding region" description="H-T-H motif" evidence="4">
    <location>
        <begin position="35"/>
        <end position="54"/>
    </location>
</feature>
<reference evidence="7" key="1">
    <citation type="journal article" date="2015" name="PeerJ">
        <title>First genomic representation of candidate bacterial phylum KSB3 points to enhanced environmental sensing as a trigger of wastewater bulking.</title>
        <authorList>
            <person name="Sekiguchi Y."/>
            <person name="Ohashi A."/>
            <person name="Parks D.H."/>
            <person name="Yamauchi T."/>
            <person name="Tyson G.W."/>
            <person name="Hugenholtz P."/>
        </authorList>
    </citation>
    <scope>NUCLEOTIDE SEQUENCE [LARGE SCALE GENOMIC DNA]</scope>
</reference>
<dbReference type="PROSITE" id="PS50977">
    <property type="entry name" value="HTH_TETR_2"/>
    <property type="match status" value="1"/>
</dbReference>
<feature type="transmembrane region" description="Helical" evidence="5">
    <location>
        <begin position="165"/>
        <end position="192"/>
    </location>
</feature>
<keyword evidence="5" id="KW-0812">Transmembrane</keyword>
<evidence type="ECO:0000256" key="1">
    <source>
        <dbReference type="ARBA" id="ARBA00023015"/>
    </source>
</evidence>
<dbReference type="InterPro" id="IPR050109">
    <property type="entry name" value="HTH-type_TetR-like_transc_reg"/>
</dbReference>
<keyword evidence="1" id="KW-0805">Transcription regulation</keyword>
<dbReference type="GO" id="GO:0003700">
    <property type="term" value="F:DNA-binding transcription factor activity"/>
    <property type="evidence" value="ECO:0007669"/>
    <property type="project" value="TreeGrafter"/>
</dbReference>
<dbReference type="GO" id="GO:0000976">
    <property type="term" value="F:transcription cis-regulatory region binding"/>
    <property type="evidence" value="ECO:0007669"/>
    <property type="project" value="TreeGrafter"/>
</dbReference>
<evidence type="ECO:0000259" key="6">
    <source>
        <dbReference type="PROSITE" id="PS50977"/>
    </source>
</evidence>
<sequence>MEKLHRREREKFMRETEMIAAAEKLFTQYGFEQVTMDAVAKEAEFTKRTLYQYFPSKEDLFFAVVLRGFQQMFASMSGASERATNGFEKLQLVARAYYQFYKDHPGTFRLMAYVGYVKSKGGTRSPKREEWMKFDGNIFQAFATLIESGKTDGSIRADLDAAQTAYALAFLLTGFLNMLSVSGTTFTAHFALDQEAFSMSTLDLLLESVRRREE</sequence>
<evidence type="ECO:0000256" key="4">
    <source>
        <dbReference type="PROSITE-ProRule" id="PRU00335"/>
    </source>
</evidence>
<feature type="domain" description="HTH tetR-type" evidence="6">
    <location>
        <begin position="12"/>
        <end position="72"/>
    </location>
</feature>
<keyword evidence="5" id="KW-0472">Membrane</keyword>
<dbReference type="Gene3D" id="1.10.10.60">
    <property type="entry name" value="Homeodomain-like"/>
    <property type="match status" value="1"/>
</dbReference>
<dbReference type="STRING" id="1499966.U14_02159"/>
<dbReference type="Gene3D" id="1.10.357.10">
    <property type="entry name" value="Tetracycline Repressor, domain 2"/>
    <property type="match status" value="1"/>
</dbReference>
<organism evidence="7">
    <name type="scientific">Candidatus Moduliflexus flocculans</name>
    <dbReference type="NCBI Taxonomy" id="1499966"/>
    <lineage>
        <taxon>Bacteria</taxon>
        <taxon>Candidatus Moduliflexota</taxon>
        <taxon>Candidatus Moduliflexia</taxon>
        <taxon>Candidatus Moduliflexales</taxon>
        <taxon>Candidatus Moduliflexaceae</taxon>
    </lineage>
</organism>
<keyword evidence="3" id="KW-0804">Transcription</keyword>
<dbReference type="HOGENOM" id="CLU_069356_12_1_0"/>
<evidence type="ECO:0000256" key="5">
    <source>
        <dbReference type="SAM" id="Phobius"/>
    </source>
</evidence>
<dbReference type="PANTHER" id="PTHR30055">
    <property type="entry name" value="HTH-TYPE TRANSCRIPTIONAL REGULATOR RUTR"/>
    <property type="match status" value="1"/>
</dbReference>
<dbReference type="Pfam" id="PF00440">
    <property type="entry name" value="TetR_N"/>
    <property type="match status" value="1"/>
</dbReference>
<dbReference type="PANTHER" id="PTHR30055:SF234">
    <property type="entry name" value="HTH-TYPE TRANSCRIPTIONAL REGULATOR BETI"/>
    <property type="match status" value="1"/>
</dbReference>
<keyword evidence="8" id="KW-1185">Reference proteome</keyword>
<evidence type="ECO:0000256" key="2">
    <source>
        <dbReference type="ARBA" id="ARBA00023125"/>
    </source>
</evidence>
<proteinExistence type="predicted"/>
<evidence type="ECO:0000313" key="7">
    <source>
        <dbReference type="EMBL" id="GAK50917.1"/>
    </source>
</evidence>
<gene>
    <name evidence="7" type="ORF">U14_02159</name>
</gene>
<name>A0A0S6VTP8_9BACT</name>
<dbReference type="PRINTS" id="PR00455">
    <property type="entry name" value="HTHTETR"/>
</dbReference>
<dbReference type="Proteomes" id="UP000030700">
    <property type="component" value="Unassembled WGS sequence"/>
</dbReference>
<dbReference type="InterPro" id="IPR009057">
    <property type="entry name" value="Homeodomain-like_sf"/>
</dbReference>
<keyword evidence="2 4" id="KW-0238">DNA-binding</keyword>
<dbReference type="SUPFAM" id="SSF48498">
    <property type="entry name" value="Tetracyclin repressor-like, C-terminal domain"/>
    <property type="match status" value="1"/>
</dbReference>